<comment type="caution">
    <text evidence="1">The sequence shown here is derived from an EMBL/GenBank/DDBJ whole genome shotgun (WGS) entry which is preliminary data.</text>
</comment>
<reference evidence="1 2" key="1">
    <citation type="submission" date="2023-07" db="EMBL/GenBank/DDBJ databases">
        <title>Sorghum-associated microbial communities from plants grown in Nebraska, USA.</title>
        <authorList>
            <person name="Schachtman D."/>
        </authorList>
    </citation>
    <scope>NUCLEOTIDE SEQUENCE [LARGE SCALE GENOMIC DNA]</scope>
    <source>
        <strain evidence="1 2">BE107</strain>
    </source>
</reference>
<sequence>MARGWLLFLALIAGQGWAGDGRGEELGFSAVAGKTAWVADYRIRDARGERELVMVRDDTRIEYRVANEPVRVWRQTADGVELRELYPAERRMVVYAPGDLRTLDKVPDWAQLSGLVDPALRAQLNTTGAAAAAFAQPLTRYRGVDSQGTPVALDWLAGPALPARYCVGKHCGGQRSEDAIRLQGLTQAPAEEAFTPLDGLLEIDHADLGDMELDTFVHGLSHAEHPAH</sequence>
<evidence type="ECO:0000313" key="2">
    <source>
        <dbReference type="Proteomes" id="UP001254759"/>
    </source>
</evidence>
<evidence type="ECO:0000313" key="1">
    <source>
        <dbReference type="EMBL" id="MDR6841956.1"/>
    </source>
</evidence>
<keyword evidence="2" id="KW-1185">Reference proteome</keyword>
<gene>
    <name evidence="1" type="ORF">J2W94_002241</name>
</gene>
<dbReference type="Proteomes" id="UP001254759">
    <property type="component" value="Unassembled WGS sequence"/>
</dbReference>
<dbReference type="RefSeq" id="WP_310093226.1">
    <property type="nucleotide sequence ID" value="NZ_JAVDTT010000002.1"/>
</dbReference>
<name>A0ABU1RT48_9GAMM</name>
<organism evidence="1 2">
    <name type="scientific">Pseudoxanthomonas sacheonensis</name>
    <dbReference type="NCBI Taxonomy" id="443615"/>
    <lineage>
        <taxon>Bacteria</taxon>
        <taxon>Pseudomonadati</taxon>
        <taxon>Pseudomonadota</taxon>
        <taxon>Gammaproteobacteria</taxon>
        <taxon>Lysobacterales</taxon>
        <taxon>Lysobacteraceae</taxon>
        <taxon>Pseudoxanthomonas</taxon>
    </lineage>
</organism>
<dbReference type="EMBL" id="JAVDTT010000002">
    <property type="protein sequence ID" value="MDR6841956.1"/>
    <property type="molecule type" value="Genomic_DNA"/>
</dbReference>
<proteinExistence type="predicted"/>
<protein>
    <recommendedName>
        <fullName evidence="3">Lipoprotein</fullName>
    </recommendedName>
</protein>
<evidence type="ECO:0008006" key="3">
    <source>
        <dbReference type="Google" id="ProtNLM"/>
    </source>
</evidence>
<accession>A0ABU1RT48</accession>